<dbReference type="InterPro" id="IPR043130">
    <property type="entry name" value="CDP-OH_PTrfase_TM_dom"/>
</dbReference>
<feature type="transmembrane region" description="Helical" evidence="1">
    <location>
        <begin position="124"/>
        <end position="145"/>
    </location>
</feature>
<feature type="transmembrane region" description="Helical" evidence="1">
    <location>
        <begin position="178"/>
        <end position="196"/>
    </location>
</feature>
<gene>
    <name evidence="2" type="ORF">EV129_11853</name>
</gene>
<dbReference type="Pfam" id="PF01066">
    <property type="entry name" value="CDP-OH_P_transf"/>
    <property type="match status" value="1"/>
</dbReference>
<accession>A0A4R3RD62</accession>
<keyword evidence="1" id="KW-0472">Membrane</keyword>
<organism evidence="2 3">
    <name type="scientific">Rhizobium azibense</name>
    <dbReference type="NCBI Taxonomy" id="1136135"/>
    <lineage>
        <taxon>Bacteria</taxon>
        <taxon>Pseudomonadati</taxon>
        <taxon>Pseudomonadota</taxon>
        <taxon>Alphaproteobacteria</taxon>
        <taxon>Hyphomicrobiales</taxon>
        <taxon>Rhizobiaceae</taxon>
        <taxon>Rhizobium/Agrobacterium group</taxon>
        <taxon>Rhizobium</taxon>
    </lineage>
</organism>
<keyword evidence="1" id="KW-1133">Transmembrane helix</keyword>
<evidence type="ECO:0000313" key="3">
    <source>
        <dbReference type="Proteomes" id="UP000295507"/>
    </source>
</evidence>
<dbReference type="GO" id="GO:0008654">
    <property type="term" value="P:phospholipid biosynthetic process"/>
    <property type="evidence" value="ECO:0007669"/>
    <property type="project" value="InterPro"/>
</dbReference>
<dbReference type="InterPro" id="IPR000462">
    <property type="entry name" value="CDP-OH_P_trans"/>
</dbReference>
<sequence length="202" mass="20872">MISQFADPANAITASGLAISIMAINLAVFGHLDLAVAVALWSLLADHLDGVVATRTQNRAALTGHVGKSLDSLADLVSAGVFPGVLIAKASNGAPWGIATAVVLALASALRLSHFNSVGHEGRYFIGLPTTYALPVTAAVVLISPLVDPSWLGPALALSMLIVAALHVSSLRVPATRGAMYAVVVIYCILASWLLTARELQM</sequence>
<dbReference type="AlphaFoldDB" id="A0A4R3RD62"/>
<dbReference type="GO" id="GO:0016020">
    <property type="term" value="C:membrane"/>
    <property type="evidence" value="ECO:0007669"/>
    <property type="project" value="InterPro"/>
</dbReference>
<comment type="caution">
    <text evidence="2">The sequence shown here is derived from an EMBL/GenBank/DDBJ whole genome shotgun (WGS) entry which is preliminary data.</text>
</comment>
<proteinExistence type="predicted"/>
<keyword evidence="1" id="KW-0812">Transmembrane</keyword>
<evidence type="ECO:0000256" key="1">
    <source>
        <dbReference type="SAM" id="Phobius"/>
    </source>
</evidence>
<reference evidence="2 3" key="1">
    <citation type="submission" date="2019-03" db="EMBL/GenBank/DDBJ databases">
        <title>Genomic Encyclopedia of Type Strains, Phase IV (KMG-V): Genome sequencing to study the core and pangenomes of soil and plant-associated prokaryotes.</title>
        <authorList>
            <person name="Whitman W."/>
        </authorList>
    </citation>
    <scope>NUCLEOTIDE SEQUENCE [LARGE SCALE GENOMIC DNA]</scope>
    <source>
        <strain evidence="2 3">IE4868</strain>
    </source>
</reference>
<feature type="transmembrane region" description="Helical" evidence="1">
    <location>
        <begin position="93"/>
        <end position="112"/>
    </location>
</feature>
<evidence type="ECO:0000313" key="2">
    <source>
        <dbReference type="EMBL" id="TCU32831.1"/>
    </source>
</evidence>
<dbReference type="Gene3D" id="1.20.120.1760">
    <property type="match status" value="1"/>
</dbReference>
<keyword evidence="2" id="KW-0808">Transferase</keyword>
<dbReference type="GO" id="GO:0016780">
    <property type="term" value="F:phosphotransferase activity, for other substituted phosphate groups"/>
    <property type="evidence" value="ECO:0007669"/>
    <property type="project" value="InterPro"/>
</dbReference>
<name>A0A4R3RD62_9HYPH</name>
<protein>
    <submittedName>
        <fullName evidence="2">CDP-diacylglycerol--serine O-phosphatidyltransferase</fullName>
    </submittedName>
</protein>
<dbReference type="Proteomes" id="UP000295507">
    <property type="component" value="Unassembled WGS sequence"/>
</dbReference>
<dbReference type="EMBL" id="SMBK01000018">
    <property type="protein sequence ID" value="TCU32831.1"/>
    <property type="molecule type" value="Genomic_DNA"/>
</dbReference>
<feature type="transmembrane region" description="Helical" evidence="1">
    <location>
        <begin position="151"/>
        <end position="171"/>
    </location>
</feature>
<dbReference type="RefSeq" id="WP_132553361.1">
    <property type="nucleotide sequence ID" value="NZ_SMBK01000018.1"/>
</dbReference>
<feature type="transmembrane region" description="Helical" evidence="1">
    <location>
        <begin position="12"/>
        <end position="41"/>
    </location>
</feature>